<evidence type="ECO:0000313" key="9">
    <source>
        <dbReference type="EnsemblPlants" id="Pp3c21_12130V3.1"/>
    </source>
</evidence>
<dbReference type="EMBL" id="ABEU02000021">
    <property type="status" value="NOT_ANNOTATED_CDS"/>
    <property type="molecule type" value="Genomic_DNA"/>
</dbReference>
<evidence type="ECO:0000256" key="8">
    <source>
        <dbReference type="SAM" id="MobiDB-lite"/>
    </source>
</evidence>
<reference evidence="9 10" key="1">
    <citation type="journal article" date="2008" name="Science">
        <title>The Physcomitrella genome reveals evolutionary insights into the conquest of land by plants.</title>
        <authorList>
            <person name="Rensing S."/>
            <person name="Lang D."/>
            <person name="Zimmer A."/>
            <person name="Terry A."/>
            <person name="Salamov A."/>
            <person name="Shapiro H."/>
            <person name="Nishiyama T."/>
            <person name="Perroud P.-F."/>
            <person name="Lindquist E."/>
            <person name="Kamisugi Y."/>
            <person name="Tanahashi T."/>
            <person name="Sakakibara K."/>
            <person name="Fujita T."/>
            <person name="Oishi K."/>
            <person name="Shin-I T."/>
            <person name="Kuroki Y."/>
            <person name="Toyoda A."/>
            <person name="Suzuki Y."/>
            <person name="Hashimoto A."/>
            <person name="Yamaguchi K."/>
            <person name="Sugano A."/>
            <person name="Kohara Y."/>
            <person name="Fujiyama A."/>
            <person name="Anterola A."/>
            <person name="Aoki S."/>
            <person name="Ashton N."/>
            <person name="Barbazuk W.B."/>
            <person name="Barker E."/>
            <person name="Bennetzen J."/>
            <person name="Bezanilla M."/>
            <person name="Blankenship R."/>
            <person name="Cho S.H."/>
            <person name="Dutcher S."/>
            <person name="Estelle M."/>
            <person name="Fawcett J.A."/>
            <person name="Gundlach H."/>
            <person name="Hanada K."/>
            <person name="Heyl A."/>
            <person name="Hicks K.A."/>
            <person name="Hugh J."/>
            <person name="Lohr M."/>
            <person name="Mayer K."/>
            <person name="Melkozernov A."/>
            <person name="Murata T."/>
            <person name="Nelson D."/>
            <person name="Pils B."/>
            <person name="Prigge M."/>
            <person name="Reiss B."/>
            <person name="Renner T."/>
            <person name="Rombauts S."/>
            <person name="Rushton P."/>
            <person name="Sanderfoot A."/>
            <person name="Schween G."/>
            <person name="Shiu S.-H."/>
            <person name="Stueber K."/>
            <person name="Theodoulou F.L."/>
            <person name="Tu H."/>
            <person name="Van de Peer Y."/>
            <person name="Verrier P.J."/>
            <person name="Waters E."/>
            <person name="Wood A."/>
            <person name="Yang L."/>
            <person name="Cove D."/>
            <person name="Cuming A."/>
            <person name="Hasebe M."/>
            <person name="Lucas S."/>
            <person name="Mishler D.B."/>
            <person name="Reski R."/>
            <person name="Grigoriev I."/>
            <person name="Quatrano R.S."/>
            <person name="Boore J.L."/>
        </authorList>
    </citation>
    <scope>NUCLEOTIDE SEQUENCE [LARGE SCALE GENOMIC DNA]</scope>
    <source>
        <strain evidence="9 10">cv. Gransden 2004</strain>
    </source>
</reference>
<accession>A0A7I4FDR6</accession>
<keyword evidence="6 7" id="KW-0539">Nucleus</keyword>
<keyword evidence="10" id="KW-1185">Reference proteome</keyword>
<reference evidence="9 10" key="2">
    <citation type="journal article" date="2018" name="Plant J.">
        <title>The Physcomitrella patens chromosome-scale assembly reveals moss genome structure and evolution.</title>
        <authorList>
            <person name="Lang D."/>
            <person name="Ullrich K.K."/>
            <person name="Murat F."/>
            <person name="Fuchs J."/>
            <person name="Jenkins J."/>
            <person name="Haas F.B."/>
            <person name="Piednoel M."/>
            <person name="Gundlach H."/>
            <person name="Van Bel M."/>
            <person name="Meyberg R."/>
            <person name="Vives C."/>
            <person name="Morata J."/>
            <person name="Symeonidi A."/>
            <person name="Hiss M."/>
            <person name="Muchero W."/>
            <person name="Kamisugi Y."/>
            <person name="Saleh O."/>
            <person name="Blanc G."/>
            <person name="Decker E.L."/>
            <person name="van Gessel N."/>
            <person name="Grimwood J."/>
            <person name="Hayes R.D."/>
            <person name="Graham S.W."/>
            <person name="Gunter L.E."/>
            <person name="McDaniel S.F."/>
            <person name="Hoernstein S.N.W."/>
            <person name="Larsson A."/>
            <person name="Li F.W."/>
            <person name="Perroud P.F."/>
            <person name="Phillips J."/>
            <person name="Ranjan P."/>
            <person name="Rokshar D.S."/>
            <person name="Rothfels C.J."/>
            <person name="Schneider L."/>
            <person name="Shu S."/>
            <person name="Stevenson D.W."/>
            <person name="Thummler F."/>
            <person name="Tillich M."/>
            <person name="Villarreal Aguilar J.C."/>
            <person name="Widiez T."/>
            <person name="Wong G.K."/>
            <person name="Wymore A."/>
            <person name="Zhang Y."/>
            <person name="Zimmer A.D."/>
            <person name="Quatrano R.S."/>
            <person name="Mayer K.F.X."/>
            <person name="Goodstein D."/>
            <person name="Casacuberta J.M."/>
            <person name="Vandepoele K."/>
            <person name="Reski R."/>
            <person name="Cuming A.C."/>
            <person name="Tuskan G.A."/>
            <person name="Maumus F."/>
            <person name="Salse J."/>
            <person name="Schmutz J."/>
            <person name="Rensing S.A."/>
        </authorList>
    </citation>
    <scope>NUCLEOTIDE SEQUENCE [LARGE SCALE GENOMIC DNA]</scope>
    <source>
        <strain evidence="9 10">cv. Gransden 2004</strain>
    </source>
</reference>
<dbReference type="EnsemblPlants" id="Pp3c21_12130V3.1">
    <property type="protein sequence ID" value="Pp3c21_12130V3.1"/>
    <property type="gene ID" value="Pp3c21_12130"/>
</dbReference>
<proteinExistence type="inferred from homology"/>
<keyword evidence="5 7" id="KW-0508">mRNA splicing</keyword>
<dbReference type="GO" id="GO:0000398">
    <property type="term" value="P:mRNA splicing, via spliceosome"/>
    <property type="evidence" value="ECO:0007669"/>
    <property type="project" value="UniProtKB-UniRule"/>
</dbReference>
<protein>
    <recommendedName>
        <fullName evidence="7">Pre-mRNA-splicing factor SYF2</fullName>
    </recommendedName>
</protein>
<evidence type="ECO:0000256" key="7">
    <source>
        <dbReference type="RuleBase" id="RU367148"/>
    </source>
</evidence>
<comment type="subunit">
    <text evidence="7">May be part of a spliceosome complex.</text>
</comment>
<evidence type="ECO:0000256" key="2">
    <source>
        <dbReference type="ARBA" id="ARBA00010028"/>
    </source>
</evidence>
<dbReference type="Pfam" id="PF08231">
    <property type="entry name" value="SYF2"/>
    <property type="match status" value="1"/>
</dbReference>
<evidence type="ECO:0000256" key="4">
    <source>
        <dbReference type="ARBA" id="ARBA00022728"/>
    </source>
</evidence>
<dbReference type="InterPro" id="IPR013260">
    <property type="entry name" value="mRNA_splic_SYF2"/>
</dbReference>
<reference evidence="9" key="3">
    <citation type="submission" date="2020-12" db="UniProtKB">
        <authorList>
            <consortium name="EnsemblPlants"/>
        </authorList>
    </citation>
    <scope>IDENTIFICATION</scope>
</reference>
<keyword evidence="3 7" id="KW-0507">mRNA processing</keyword>
<keyword evidence="4 7" id="KW-0747">Spliceosome</keyword>
<name>A0A7I4FDR6_PHYPA</name>
<dbReference type="GO" id="GO:0005681">
    <property type="term" value="C:spliceosomal complex"/>
    <property type="evidence" value="ECO:0007669"/>
    <property type="project" value="UniProtKB-KW"/>
</dbReference>
<dbReference type="Gramene" id="Pp3c21_12130V3.1">
    <property type="protein sequence ID" value="Pp3c21_12130V3.1"/>
    <property type="gene ID" value="Pp3c21_12130"/>
</dbReference>
<evidence type="ECO:0000256" key="5">
    <source>
        <dbReference type="ARBA" id="ARBA00023187"/>
    </source>
</evidence>
<sequence length="60" mass="7037">MEDRVEKSKGVQLASFHDEPDIVSVNNPNEHFNRKIERDFRNYAVKIKKNNLERGTPLPD</sequence>
<dbReference type="Proteomes" id="UP000006727">
    <property type="component" value="Chromosome 21"/>
</dbReference>
<evidence type="ECO:0000256" key="1">
    <source>
        <dbReference type="ARBA" id="ARBA00004123"/>
    </source>
</evidence>
<dbReference type="InParanoid" id="A0A7I4FDR6"/>
<comment type="function">
    <text evidence="7">Involved in pre-mRNA splicing.</text>
</comment>
<organism evidence="9 10">
    <name type="scientific">Physcomitrium patens</name>
    <name type="common">Spreading-leaved earth moss</name>
    <name type="synonym">Physcomitrella patens</name>
    <dbReference type="NCBI Taxonomy" id="3218"/>
    <lineage>
        <taxon>Eukaryota</taxon>
        <taxon>Viridiplantae</taxon>
        <taxon>Streptophyta</taxon>
        <taxon>Embryophyta</taxon>
        <taxon>Bryophyta</taxon>
        <taxon>Bryophytina</taxon>
        <taxon>Bryopsida</taxon>
        <taxon>Funariidae</taxon>
        <taxon>Funariales</taxon>
        <taxon>Funariaceae</taxon>
        <taxon>Physcomitrium</taxon>
    </lineage>
</organism>
<comment type="subcellular location">
    <subcellularLocation>
        <location evidence="1 7">Nucleus</location>
    </subcellularLocation>
</comment>
<evidence type="ECO:0000313" key="10">
    <source>
        <dbReference type="Proteomes" id="UP000006727"/>
    </source>
</evidence>
<evidence type="ECO:0000256" key="6">
    <source>
        <dbReference type="ARBA" id="ARBA00023242"/>
    </source>
</evidence>
<feature type="region of interest" description="Disordered" evidence="8">
    <location>
        <begin position="1"/>
        <end position="30"/>
    </location>
</feature>
<dbReference type="AlphaFoldDB" id="A0A7I4FDR6"/>
<comment type="similarity">
    <text evidence="2 7">Belongs to the SYF2 family.</text>
</comment>
<evidence type="ECO:0000256" key="3">
    <source>
        <dbReference type="ARBA" id="ARBA00022664"/>
    </source>
</evidence>